<protein>
    <submittedName>
        <fullName evidence="1">Uncharacterized protein</fullName>
    </submittedName>
</protein>
<evidence type="ECO:0000313" key="2">
    <source>
        <dbReference type="Proteomes" id="UP000609879"/>
    </source>
</evidence>
<accession>A0ABQ3YGB6</accession>
<keyword evidence="2" id="KW-1185">Reference proteome</keyword>
<proteinExistence type="predicted"/>
<evidence type="ECO:0000313" key="1">
    <source>
        <dbReference type="EMBL" id="GID78955.1"/>
    </source>
</evidence>
<dbReference type="Proteomes" id="UP000609879">
    <property type="component" value="Unassembled WGS sequence"/>
</dbReference>
<reference evidence="1 2" key="1">
    <citation type="submission" date="2021-01" db="EMBL/GenBank/DDBJ databases">
        <title>Whole genome shotgun sequence of Actinoplanes deccanensis NBRC 13994.</title>
        <authorList>
            <person name="Komaki H."/>
            <person name="Tamura T."/>
        </authorList>
    </citation>
    <scope>NUCLEOTIDE SEQUENCE [LARGE SCALE GENOMIC DNA]</scope>
    <source>
        <strain evidence="1 2">NBRC 13994</strain>
    </source>
</reference>
<dbReference type="EMBL" id="BOMI01000155">
    <property type="protein sequence ID" value="GID78955.1"/>
    <property type="molecule type" value="Genomic_DNA"/>
</dbReference>
<sequence length="60" mass="7294">MTTPDVRADASQRLCHLLDEDPERIADFLHRNRERRERIARIVRREEAENAEFYRELGDR</sequence>
<comment type="caution">
    <text evidence="1">The sequence shown here is derived from an EMBL/GenBank/DDBJ whole genome shotgun (WGS) entry which is preliminary data.</text>
</comment>
<organism evidence="1 2">
    <name type="scientific">Paractinoplanes deccanensis</name>
    <dbReference type="NCBI Taxonomy" id="113561"/>
    <lineage>
        <taxon>Bacteria</taxon>
        <taxon>Bacillati</taxon>
        <taxon>Actinomycetota</taxon>
        <taxon>Actinomycetes</taxon>
        <taxon>Micromonosporales</taxon>
        <taxon>Micromonosporaceae</taxon>
        <taxon>Paractinoplanes</taxon>
    </lineage>
</organism>
<gene>
    <name evidence="1" type="ORF">Ade02nite_75960</name>
</gene>
<name>A0ABQ3YGB6_9ACTN</name>